<evidence type="ECO:0000256" key="1">
    <source>
        <dbReference type="SAM" id="Phobius"/>
    </source>
</evidence>
<protein>
    <submittedName>
        <fullName evidence="2">Uncharacterized protein</fullName>
    </submittedName>
</protein>
<organism evidence="2 3">
    <name type="scientific">Fulvitalea axinellae</name>
    <dbReference type="NCBI Taxonomy" id="1182444"/>
    <lineage>
        <taxon>Bacteria</taxon>
        <taxon>Pseudomonadati</taxon>
        <taxon>Bacteroidota</taxon>
        <taxon>Cytophagia</taxon>
        <taxon>Cytophagales</taxon>
        <taxon>Persicobacteraceae</taxon>
        <taxon>Fulvitalea</taxon>
    </lineage>
</organism>
<dbReference type="EMBL" id="AP025314">
    <property type="protein sequence ID" value="BDD09352.1"/>
    <property type="molecule type" value="Genomic_DNA"/>
</dbReference>
<dbReference type="Proteomes" id="UP001348817">
    <property type="component" value="Chromosome"/>
</dbReference>
<dbReference type="AlphaFoldDB" id="A0AAU9CV79"/>
<dbReference type="KEGG" id="fax:FUAX_17840"/>
<keyword evidence="1" id="KW-0812">Transmembrane</keyword>
<keyword evidence="3" id="KW-1185">Reference proteome</keyword>
<feature type="transmembrane region" description="Helical" evidence="1">
    <location>
        <begin position="74"/>
        <end position="95"/>
    </location>
</feature>
<keyword evidence="1" id="KW-1133">Transmembrane helix</keyword>
<feature type="transmembrane region" description="Helical" evidence="1">
    <location>
        <begin position="107"/>
        <end position="127"/>
    </location>
</feature>
<feature type="transmembrane region" description="Helical" evidence="1">
    <location>
        <begin position="42"/>
        <end position="62"/>
    </location>
</feature>
<gene>
    <name evidence="2" type="ORF">FUAX_17840</name>
</gene>
<keyword evidence="1" id="KW-0472">Membrane</keyword>
<name>A0AAU9CV79_9BACT</name>
<evidence type="ECO:0000313" key="3">
    <source>
        <dbReference type="Proteomes" id="UP001348817"/>
    </source>
</evidence>
<dbReference type="RefSeq" id="WP_338394561.1">
    <property type="nucleotide sequence ID" value="NZ_AP025314.1"/>
</dbReference>
<sequence length="138" mass="15782">MSNQKNHLVSLSELLFTVLPVIIISIIFLFEEKYGKLFYNTEWAICAIILFGQSIVKFSSGTSNSQKRFTWQKIALIITLIIVLGLIPSIIFLVINILHKEEDPSFFLHMVQIIWALLSGVVFFYIGGLGQKFLEEKN</sequence>
<feature type="transmembrane region" description="Helical" evidence="1">
    <location>
        <begin position="12"/>
        <end position="30"/>
    </location>
</feature>
<proteinExistence type="predicted"/>
<evidence type="ECO:0000313" key="2">
    <source>
        <dbReference type="EMBL" id="BDD09352.1"/>
    </source>
</evidence>
<accession>A0AAU9CV79</accession>
<reference evidence="2 3" key="1">
    <citation type="submission" date="2021-12" db="EMBL/GenBank/DDBJ databases">
        <title>Genome sequencing of bacteria with rrn-lacking chromosome and rrn-plasmid.</title>
        <authorList>
            <person name="Anda M."/>
            <person name="Iwasaki W."/>
        </authorList>
    </citation>
    <scope>NUCLEOTIDE SEQUENCE [LARGE SCALE GENOMIC DNA]</scope>
    <source>
        <strain evidence="2 3">DSM 100852</strain>
    </source>
</reference>